<dbReference type="PROSITE" id="PS51898">
    <property type="entry name" value="TYR_RECOMBINASE"/>
    <property type="match status" value="1"/>
</dbReference>
<keyword evidence="10" id="KW-1185">Reference proteome</keyword>
<reference evidence="9 10" key="1">
    <citation type="submission" date="2020-10" db="EMBL/GenBank/DDBJ databases">
        <title>Complete genome sequence of Corynebacterium massiliense DSM 45435, type strain of Corynebacterium massiliense.</title>
        <authorList>
            <person name="Busche T."/>
            <person name="Kalinowski J."/>
            <person name="Ruckert C."/>
        </authorList>
    </citation>
    <scope>NUCLEOTIDE SEQUENCE [LARGE SCALE GENOMIC DNA]</scope>
    <source>
        <strain evidence="9 10">DSM 45435</strain>
    </source>
</reference>
<evidence type="ECO:0000313" key="9">
    <source>
        <dbReference type="EMBL" id="WCZ32416.1"/>
    </source>
</evidence>
<dbReference type="Proteomes" id="UP001220064">
    <property type="component" value="Chromosome"/>
</dbReference>
<evidence type="ECO:0000259" key="8">
    <source>
        <dbReference type="PROSITE" id="PS51900"/>
    </source>
</evidence>
<evidence type="ECO:0000256" key="2">
    <source>
        <dbReference type="ARBA" id="ARBA00022908"/>
    </source>
</evidence>
<evidence type="ECO:0000259" key="7">
    <source>
        <dbReference type="PROSITE" id="PS51898"/>
    </source>
</evidence>
<dbReference type="InterPro" id="IPR013762">
    <property type="entry name" value="Integrase-like_cat_sf"/>
</dbReference>
<keyword evidence="2" id="KW-0229">DNA integration</keyword>
<dbReference type="SUPFAM" id="SSF56349">
    <property type="entry name" value="DNA breaking-rejoining enzymes"/>
    <property type="match status" value="1"/>
</dbReference>
<keyword evidence="4" id="KW-0233">DNA recombination</keyword>
<evidence type="ECO:0000256" key="4">
    <source>
        <dbReference type="ARBA" id="ARBA00023172"/>
    </source>
</evidence>
<dbReference type="Gene3D" id="1.10.150.130">
    <property type="match status" value="1"/>
</dbReference>
<dbReference type="Gene3D" id="1.10.443.10">
    <property type="entry name" value="Intergrase catalytic core"/>
    <property type="match status" value="1"/>
</dbReference>
<feature type="region of interest" description="Disordered" evidence="6">
    <location>
        <begin position="1"/>
        <end position="20"/>
    </location>
</feature>
<comment type="similarity">
    <text evidence="1">Belongs to the 'phage' integrase family.</text>
</comment>
<dbReference type="PANTHER" id="PTHR30629:SF2">
    <property type="entry name" value="PROPHAGE INTEGRASE INTS-RELATED"/>
    <property type="match status" value="1"/>
</dbReference>
<name>A0ABY7U6V5_9CORY</name>
<feature type="domain" description="Core-binding (CB)" evidence="8">
    <location>
        <begin position="76"/>
        <end position="153"/>
    </location>
</feature>
<keyword evidence="3 5" id="KW-0238">DNA-binding</keyword>
<evidence type="ECO:0000256" key="5">
    <source>
        <dbReference type="PROSITE-ProRule" id="PRU01248"/>
    </source>
</evidence>
<evidence type="ECO:0000256" key="3">
    <source>
        <dbReference type="ARBA" id="ARBA00023125"/>
    </source>
</evidence>
<dbReference type="Pfam" id="PF00589">
    <property type="entry name" value="Phage_integrase"/>
    <property type="match status" value="1"/>
</dbReference>
<proteinExistence type="inferred from homology"/>
<dbReference type="InterPro" id="IPR044068">
    <property type="entry name" value="CB"/>
</dbReference>
<evidence type="ECO:0000313" key="10">
    <source>
        <dbReference type="Proteomes" id="UP001220064"/>
    </source>
</evidence>
<feature type="domain" description="Tyr recombinase" evidence="7">
    <location>
        <begin position="174"/>
        <end position="368"/>
    </location>
</feature>
<protein>
    <submittedName>
        <fullName evidence="9">Prophage phiRv2 integrase</fullName>
    </submittedName>
</protein>
<sequence length="375" mass="42335">MARGRPATPPGTWGTISTKQLPNGNWQASTWLRLYTGRTKRKRGNGTTKTAAINRLKFNCQEELGTTGDGPLSPSSPLNDALDQWLRQKSDEVREVSYDRYVSAANNHIRPEIGALRLNELQPSRLNVWLKRLSPGPRDTVRTVLNGVFRMAVRDGLMRGNPMTVLERVKSTKKQVRALSSSELTRYRANISASQNDTLIDVVDLCLATGLRAGEALGLRWQDIHLHDDVPYLEVAGTLVYSKSNGHFRSPVPKTDSSRRSVRIARAIQPMLQRREEKYVNFIEPVFPSATGTYIPEANFNRLHRKWRGEEFHWVTVHTLRKTLSTNLSERYGAHAASIVLGHETDRLTQSTYIHKDGRRVDLSDVVDGYLGRGE</sequence>
<evidence type="ECO:0000256" key="6">
    <source>
        <dbReference type="SAM" id="MobiDB-lite"/>
    </source>
</evidence>
<dbReference type="PROSITE" id="PS51900">
    <property type="entry name" value="CB"/>
    <property type="match status" value="1"/>
</dbReference>
<dbReference type="InterPro" id="IPR004107">
    <property type="entry name" value="Integrase_SAM-like_N"/>
</dbReference>
<dbReference type="InterPro" id="IPR050808">
    <property type="entry name" value="Phage_Integrase"/>
</dbReference>
<evidence type="ECO:0000256" key="1">
    <source>
        <dbReference type="ARBA" id="ARBA00008857"/>
    </source>
</evidence>
<accession>A0ABY7U6V5</accession>
<organism evidence="9 10">
    <name type="scientific">Corynebacterium massiliense DSM 45435</name>
    <dbReference type="NCBI Taxonomy" id="1121364"/>
    <lineage>
        <taxon>Bacteria</taxon>
        <taxon>Bacillati</taxon>
        <taxon>Actinomycetota</taxon>
        <taxon>Actinomycetes</taxon>
        <taxon>Mycobacteriales</taxon>
        <taxon>Corynebacteriaceae</taxon>
        <taxon>Corynebacterium</taxon>
    </lineage>
</organism>
<dbReference type="RefSeq" id="WP_084684455.1">
    <property type="nucleotide sequence ID" value="NZ_ATVG01000014.1"/>
</dbReference>
<dbReference type="InterPro" id="IPR010998">
    <property type="entry name" value="Integrase_recombinase_N"/>
</dbReference>
<gene>
    <name evidence="9" type="ORF">CMASS_04845</name>
</gene>
<dbReference type="InterPro" id="IPR011010">
    <property type="entry name" value="DNA_brk_join_enz"/>
</dbReference>
<dbReference type="InterPro" id="IPR002104">
    <property type="entry name" value="Integrase_catalytic"/>
</dbReference>
<dbReference type="PANTHER" id="PTHR30629">
    <property type="entry name" value="PROPHAGE INTEGRASE"/>
    <property type="match status" value="1"/>
</dbReference>
<dbReference type="EMBL" id="CP063189">
    <property type="protein sequence ID" value="WCZ32416.1"/>
    <property type="molecule type" value="Genomic_DNA"/>
</dbReference>
<dbReference type="Pfam" id="PF14659">
    <property type="entry name" value="Phage_int_SAM_3"/>
    <property type="match status" value="1"/>
</dbReference>